<keyword evidence="3" id="KW-1185">Reference proteome</keyword>
<dbReference type="GO" id="GO:0008446">
    <property type="term" value="F:GDP-mannose 4,6-dehydratase activity"/>
    <property type="evidence" value="ECO:0007669"/>
    <property type="project" value="UniProtKB-EC"/>
</dbReference>
<reference evidence="2 3" key="1">
    <citation type="submission" date="2023-04" db="EMBL/GenBank/DDBJ databases">
        <title>Genome Sequence of Selenomonas sputigena ATCC 33150.</title>
        <authorList>
            <person name="Miller D.P."/>
            <person name="Anvari S."/>
            <person name="Polson S.W."/>
            <person name="Macdonald M."/>
            <person name="Mcdowell J.V."/>
        </authorList>
    </citation>
    <scope>NUCLEOTIDE SEQUENCE [LARGE SCALE GENOMIC DNA]</scope>
    <source>
        <strain evidence="2 3">ATCC 33150</strain>
    </source>
</reference>
<dbReference type="InterPro" id="IPR036291">
    <property type="entry name" value="NAD(P)-bd_dom_sf"/>
</dbReference>
<dbReference type="InterPro" id="IPR016040">
    <property type="entry name" value="NAD(P)-bd_dom"/>
</dbReference>
<dbReference type="Proteomes" id="UP001559623">
    <property type="component" value="Unassembled WGS sequence"/>
</dbReference>
<feature type="domain" description="NAD(P)-binding" evidence="1">
    <location>
        <begin position="43"/>
        <end position="347"/>
    </location>
</feature>
<evidence type="ECO:0000259" key="1">
    <source>
        <dbReference type="Pfam" id="PF16363"/>
    </source>
</evidence>
<dbReference type="Pfam" id="PF16363">
    <property type="entry name" value="GDP_Man_Dehyd"/>
    <property type="match status" value="1"/>
</dbReference>
<name>A0ABV3X6J4_9FIRM</name>
<dbReference type="SUPFAM" id="SSF51735">
    <property type="entry name" value="NAD(P)-binding Rossmann-fold domains"/>
    <property type="match status" value="1"/>
</dbReference>
<proteinExistence type="predicted"/>
<evidence type="ECO:0000313" key="2">
    <source>
        <dbReference type="EMBL" id="MEX5285207.1"/>
    </source>
</evidence>
<gene>
    <name evidence="2" type="ORF">QCO44_06080</name>
</gene>
<dbReference type="RefSeq" id="WP_368847138.1">
    <property type="nucleotide sequence ID" value="NZ_CP194411.1"/>
</dbReference>
<evidence type="ECO:0000313" key="3">
    <source>
        <dbReference type="Proteomes" id="UP001559623"/>
    </source>
</evidence>
<keyword evidence="2" id="KW-0456">Lyase</keyword>
<comment type="caution">
    <text evidence="2">The sequence shown here is derived from an EMBL/GenBank/DDBJ whole genome shotgun (WGS) entry which is preliminary data.</text>
</comment>
<dbReference type="EMBL" id="JARVLH010000003">
    <property type="protein sequence ID" value="MEX5285207.1"/>
    <property type="molecule type" value="Genomic_DNA"/>
</dbReference>
<dbReference type="Gene3D" id="3.40.50.720">
    <property type="entry name" value="NAD(P)-binding Rossmann-like Domain"/>
    <property type="match status" value="1"/>
</dbReference>
<accession>A0ABV3X6J4</accession>
<dbReference type="PANTHER" id="PTHR43000">
    <property type="entry name" value="DTDP-D-GLUCOSE 4,6-DEHYDRATASE-RELATED"/>
    <property type="match status" value="1"/>
</dbReference>
<organism evidence="2 3">
    <name type="scientific">Selenomonas sputigena</name>
    <dbReference type="NCBI Taxonomy" id="69823"/>
    <lineage>
        <taxon>Bacteria</taxon>
        <taxon>Bacillati</taxon>
        <taxon>Bacillota</taxon>
        <taxon>Negativicutes</taxon>
        <taxon>Selenomonadales</taxon>
        <taxon>Selenomonadaceae</taxon>
        <taxon>Selenomonas</taxon>
    </lineage>
</organism>
<dbReference type="EC" id="4.2.1.47" evidence="2"/>
<sequence>MLLLQKELSVYRGAFGIRFSVIRSDWAGGKGVAIMSFAGKNILVTGGVGFIGSNLAIRLVKEGANVTLLDSMLDEYGANLFNIKDIKDDVCLNFSDMRDEHSLRYLVRDKEYIFNLAGQVSHQDSMREPFMDMEVNTRAQLTLLETCRHYAPDVVVVFSSTRQIYGHPQYLPVDEKHPLSPPDVNGINKLAAEHYHQLYTKVYGVRTVSLRLTNTYGSRQLIKNARQGFIGWFANRAVTGEQIQLFGTGEQVRDFNYVDDVVEAMCLAAVCEETYGDVFNLSGEKASLKEVAEMMLRFSGKGSLKIVPFPEERKKIDIGDFYGTSEKLAKVVGWKPKVALKDGLERMIDYYMQYMDEYLDS</sequence>
<protein>
    <submittedName>
        <fullName evidence="2">GDP-mannose 4,6-dehydratase</fullName>
        <ecNumber evidence="2">4.2.1.47</ecNumber>
    </submittedName>
</protein>